<name>A0A7W9BH54_9RHOB</name>
<dbReference type="SUPFAM" id="SSF52096">
    <property type="entry name" value="ClpP/crotonase"/>
    <property type="match status" value="1"/>
</dbReference>
<keyword evidence="2" id="KW-1185">Reference proteome</keyword>
<dbReference type="PANTHER" id="PTHR11941:SF54">
    <property type="entry name" value="ENOYL-COA HYDRATASE, MITOCHONDRIAL"/>
    <property type="match status" value="1"/>
</dbReference>
<dbReference type="InterPro" id="IPR001753">
    <property type="entry name" value="Enoyl-CoA_hydra/iso"/>
</dbReference>
<dbReference type="Proteomes" id="UP000535415">
    <property type="component" value="Unassembled WGS sequence"/>
</dbReference>
<dbReference type="EMBL" id="JACIJM010000001">
    <property type="protein sequence ID" value="MBB5720447.1"/>
    <property type="molecule type" value="Genomic_DNA"/>
</dbReference>
<evidence type="ECO:0000313" key="2">
    <source>
        <dbReference type="Proteomes" id="UP000535415"/>
    </source>
</evidence>
<dbReference type="GO" id="GO:0006635">
    <property type="term" value="P:fatty acid beta-oxidation"/>
    <property type="evidence" value="ECO:0007669"/>
    <property type="project" value="TreeGrafter"/>
</dbReference>
<comment type="caution">
    <text evidence="1">The sequence shown here is derived from an EMBL/GenBank/DDBJ whole genome shotgun (WGS) entry which is preliminary data.</text>
</comment>
<protein>
    <submittedName>
        <fullName evidence="1">Enoyl-CoA hydratase/carnithine racemase</fullName>
    </submittedName>
</protein>
<reference evidence="1 2" key="1">
    <citation type="submission" date="2020-08" db="EMBL/GenBank/DDBJ databases">
        <title>Genomic Encyclopedia of Type Strains, Phase IV (KMG-IV): sequencing the most valuable type-strain genomes for metagenomic binning, comparative biology and taxonomic classification.</title>
        <authorList>
            <person name="Goeker M."/>
        </authorList>
    </citation>
    <scope>NUCLEOTIDE SEQUENCE [LARGE SCALE GENOMIC DNA]</scope>
    <source>
        <strain evidence="1 2">DSM 101064</strain>
    </source>
</reference>
<evidence type="ECO:0000313" key="1">
    <source>
        <dbReference type="EMBL" id="MBB5720447.1"/>
    </source>
</evidence>
<dbReference type="AlphaFoldDB" id="A0A7W9BH54"/>
<dbReference type="GO" id="GO:0003824">
    <property type="term" value="F:catalytic activity"/>
    <property type="evidence" value="ECO:0007669"/>
    <property type="project" value="UniProtKB-ARBA"/>
</dbReference>
<dbReference type="RefSeq" id="WP_183523798.1">
    <property type="nucleotide sequence ID" value="NZ_JACIJM010000001.1"/>
</dbReference>
<dbReference type="Gene3D" id="3.90.226.10">
    <property type="entry name" value="2-enoyl-CoA Hydratase, Chain A, domain 1"/>
    <property type="match status" value="1"/>
</dbReference>
<accession>A0A7W9BH54</accession>
<dbReference type="PANTHER" id="PTHR11941">
    <property type="entry name" value="ENOYL-COA HYDRATASE-RELATED"/>
    <property type="match status" value="1"/>
</dbReference>
<dbReference type="CDD" id="cd06558">
    <property type="entry name" value="crotonase-like"/>
    <property type="match status" value="1"/>
</dbReference>
<organism evidence="1 2">
    <name type="scientific">Yoonia ponticola</name>
    <dbReference type="NCBI Taxonomy" id="1524255"/>
    <lineage>
        <taxon>Bacteria</taxon>
        <taxon>Pseudomonadati</taxon>
        <taxon>Pseudomonadota</taxon>
        <taxon>Alphaproteobacteria</taxon>
        <taxon>Rhodobacterales</taxon>
        <taxon>Paracoccaceae</taxon>
        <taxon>Yoonia</taxon>
    </lineage>
</organism>
<dbReference type="InterPro" id="IPR029045">
    <property type="entry name" value="ClpP/crotonase-like_dom_sf"/>
</dbReference>
<sequence length="203" mass="21538">MIDYSFDDHLSVITINRPEKANALTGDMLRALIDAVDKARESRAVVLTGIGKIFSAGASLDEVKTGLATDPVWEILSQKIADLSGLTICALNGTLAGGAFGMALACDLRIAVPDAKFFYPVLKMGVYPQPSDPARMKALIGPSRTKMILLSAQKIQSDAALRWGLIDEIVAPDTLMDRANALAETARATTLPLVRGVKAAITG</sequence>
<dbReference type="Pfam" id="PF00378">
    <property type="entry name" value="ECH_1"/>
    <property type="match status" value="1"/>
</dbReference>
<proteinExistence type="predicted"/>
<gene>
    <name evidence="1" type="ORF">FHS72_000051</name>
</gene>